<evidence type="ECO:0000313" key="2">
    <source>
        <dbReference type="EMBL" id="CAD9527341.1"/>
    </source>
</evidence>
<accession>A0A7S2IRX8</accession>
<gene>
    <name evidence="2" type="ORF">CBRE1094_LOCUS36678</name>
</gene>
<dbReference type="EMBL" id="HBGU01067291">
    <property type="protein sequence ID" value="CAD9527341.1"/>
    <property type="molecule type" value="Transcribed_RNA"/>
</dbReference>
<protein>
    <submittedName>
        <fullName evidence="2">Uncharacterized protein</fullName>
    </submittedName>
</protein>
<feature type="compositionally biased region" description="Basic and acidic residues" evidence="1">
    <location>
        <begin position="78"/>
        <end position="92"/>
    </location>
</feature>
<feature type="compositionally biased region" description="Polar residues" evidence="1">
    <location>
        <begin position="97"/>
        <end position="107"/>
    </location>
</feature>
<dbReference type="AlphaFoldDB" id="A0A7S2IRX8"/>
<feature type="region of interest" description="Disordered" evidence="1">
    <location>
        <begin position="61"/>
        <end position="107"/>
    </location>
</feature>
<organism evidence="2">
    <name type="scientific">Haptolina brevifila</name>
    <dbReference type="NCBI Taxonomy" id="156173"/>
    <lineage>
        <taxon>Eukaryota</taxon>
        <taxon>Haptista</taxon>
        <taxon>Haptophyta</taxon>
        <taxon>Prymnesiophyceae</taxon>
        <taxon>Prymnesiales</taxon>
        <taxon>Prymnesiaceae</taxon>
        <taxon>Haptolina</taxon>
    </lineage>
</organism>
<sequence length="146" mass="16375">MLPSTRMLLMPWSQSTPTLSHALRYTRRPALPTRVLISESPDDPHQSQLLMQLSWCRSTPRRAAQPSTSPWGCLDSIGHQEQRGASHDHELQPDLSAASTQRPNSDLGASTPFILWGTPLQVQSAADAPQYYHIPRPPHLYSERAF</sequence>
<reference evidence="2" key="1">
    <citation type="submission" date="2021-01" db="EMBL/GenBank/DDBJ databases">
        <authorList>
            <person name="Corre E."/>
            <person name="Pelletier E."/>
            <person name="Niang G."/>
            <person name="Scheremetjew M."/>
            <person name="Finn R."/>
            <person name="Kale V."/>
            <person name="Holt S."/>
            <person name="Cochrane G."/>
            <person name="Meng A."/>
            <person name="Brown T."/>
            <person name="Cohen L."/>
        </authorList>
    </citation>
    <scope>NUCLEOTIDE SEQUENCE</scope>
    <source>
        <strain evidence="2">UTEX LB 985</strain>
    </source>
</reference>
<name>A0A7S2IRX8_9EUKA</name>
<evidence type="ECO:0000256" key="1">
    <source>
        <dbReference type="SAM" id="MobiDB-lite"/>
    </source>
</evidence>
<proteinExistence type="predicted"/>